<organism evidence="3 4">
    <name type="scientific">Candidatus Sphingobacterium stercoripullorum</name>
    <dbReference type="NCBI Taxonomy" id="2838759"/>
    <lineage>
        <taxon>Bacteria</taxon>
        <taxon>Pseudomonadati</taxon>
        <taxon>Bacteroidota</taxon>
        <taxon>Sphingobacteriia</taxon>
        <taxon>Sphingobacteriales</taxon>
        <taxon>Sphingobacteriaceae</taxon>
        <taxon>Sphingobacterium</taxon>
    </lineage>
</organism>
<proteinExistence type="predicted"/>
<reference evidence="3" key="1">
    <citation type="journal article" date="2021" name="PeerJ">
        <title>Extensive microbial diversity within the chicken gut microbiome revealed by metagenomics and culture.</title>
        <authorList>
            <person name="Gilroy R."/>
            <person name="Ravi A."/>
            <person name="Getino M."/>
            <person name="Pursley I."/>
            <person name="Horton D.L."/>
            <person name="Alikhan N.F."/>
            <person name="Baker D."/>
            <person name="Gharbi K."/>
            <person name="Hall N."/>
            <person name="Watson M."/>
            <person name="Adriaenssens E.M."/>
            <person name="Foster-Nyarko E."/>
            <person name="Jarju S."/>
            <person name="Secka A."/>
            <person name="Antonio M."/>
            <person name="Oren A."/>
            <person name="Chaudhuri R.R."/>
            <person name="La Ragione R."/>
            <person name="Hildebrand F."/>
            <person name="Pallen M.J."/>
        </authorList>
    </citation>
    <scope>NUCLEOTIDE SEQUENCE</scope>
    <source>
        <strain evidence="3">1719</strain>
    </source>
</reference>
<name>A0A9D1WA55_9SPHI</name>
<keyword evidence="1" id="KW-0732">Signal</keyword>
<feature type="signal peptide" evidence="1">
    <location>
        <begin position="1"/>
        <end position="22"/>
    </location>
</feature>
<dbReference type="SUPFAM" id="SSF52317">
    <property type="entry name" value="Class I glutamine amidotransferase-like"/>
    <property type="match status" value="1"/>
</dbReference>
<dbReference type="InterPro" id="IPR029062">
    <property type="entry name" value="Class_I_gatase-like"/>
</dbReference>
<evidence type="ECO:0000259" key="2">
    <source>
        <dbReference type="Pfam" id="PF06283"/>
    </source>
</evidence>
<gene>
    <name evidence="3" type="ORF">H9853_09075</name>
</gene>
<sequence>MLRIVSFILLLLSICAQQTAYAQLKPRILIFSATESFRHDNIEEGALALMEFFETKGLQVEHSEDVELFTEGNLLKYEVLVFFNTTGNLFNAEQKRAFQKFINSDKGFIGIHAACDTEHDWPWYGKLLGAYFKSHPAIQEASIEVQNRKHPSAKHLPEIWRVKDEWYDYDLVNPAIQVLMNLDEKSYKGGKMGENHPIAWFHEFESSRVFYTGLGHRIELFEDSNFLDHLWGGMRYVLKDLK</sequence>
<dbReference type="PANTHER" id="PTHR40469">
    <property type="entry name" value="SECRETED GLYCOSYL HYDROLASE"/>
    <property type="match status" value="1"/>
</dbReference>
<dbReference type="PANTHER" id="PTHR40469:SF2">
    <property type="entry name" value="GALACTOSE-BINDING DOMAIN-LIKE SUPERFAMILY PROTEIN"/>
    <property type="match status" value="1"/>
</dbReference>
<dbReference type="InterPro" id="IPR029010">
    <property type="entry name" value="ThuA-like"/>
</dbReference>
<dbReference type="EMBL" id="DXEZ01000248">
    <property type="protein sequence ID" value="HIX55167.1"/>
    <property type="molecule type" value="Genomic_DNA"/>
</dbReference>
<protein>
    <submittedName>
        <fullName evidence="3">ThuA domain-containing protein</fullName>
    </submittedName>
</protein>
<dbReference type="AlphaFoldDB" id="A0A9D1WA55"/>
<evidence type="ECO:0000256" key="1">
    <source>
        <dbReference type="SAM" id="SignalP"/>
    </source>
</evidence>
<feature type="domain" description="ThuA-like" evidence="2">
    <location>
        <begin position="27"/>
        <end position="237"/>
    </location>
</feature>
<comment type="caution">
    <text evidence="3">The sequence shown here is derived from an EMBL/GenBank/DDBJ whole genome shotgun (WGS) entry which is preliminary data.</text>
</comment>
<accession>A0A9D1WA55</accession>
<dbReference type="Proteomes" id="UP000824156">
    <property type="component" value="Unassembled WGS sequence"/>
</dbReference>
<feature type="chain" id="PRO_5039490709" evidence="1">
    <location>
        <begin position="23"/>
        <end position="242"/>
    </location>
</feature>
<evidence type="ECO:0000313" key="4">
    <source>
        <dbReference type="Proteomes" id="UP000824156"/>
    </source>
</evidence>
<evidence type="ECO:0000313" key="3">
    <source>
        <dbReference type="EMBL" id="HIX55167.1"/>
    </source>
</evidence>
<reference evidence="3" key="2">
    <citation type="submission" date="2021-04" db="EMBL/GenBank/DDBJ databases">
        <authorList>
            <person name="Gilroy R."/>
        </authorList>
    </citation>
    <scope>NUCLEOTIDE SEQUENCE</scope>
    <source>
        <strain evidence="3">1719</strain>
    </source>
</reference>
<dbReference type="Pfam" id="PF06283">
    <property type="entry name" value="ThuA"/>
    <property type="match status" value="1"/>
</dbReference>
<dbReference type="Gene3D" id="3.40.50.880">
    <property type="match status" value="1"/>
</dbReference>